<dbReference type="AlphaFoldDB" id="A0A2H5Y9Y9"/>
<dbReference type="InterPro" id="IPR011706">
    <property type="entry name" value="Cu-oxidase_C"/>
</dbReference>
<evidence type="ECO:0000256" key="7">
    <source>
        <dbReference type="ARBA" id="ARBA00022723"/>
    </source>
</evidence>
<dbReference type="Gene3D" id="2.60.40.420">
    <property type="entry name" value="Cupredoxins - blue copper proteins"/>
    <property type="match status" value="2"/>
</dbReference>
<dbReference type="CDD" id="cd04208">
    <property type="entry name" value="CuRO_2_CuNIR"/>
    <property type="match status" value="1"/>
</dbReference>
<name>A0A2H5Y9Y9_9CHLR</name>
<dbReference type="FunFam" id="2.60.40.420:FF:000093">
    <property type="entry name" value="Copper-containing nitrite reductase"/>
    <property type="match status" value="1"/>
</dbReference>
<dbReference type="PROSITE" id="PS51257">
    <property type="entry name" value="PROKAR_LIPOPROTEIN"/>
    <property type="match status" value="1"/>
</dbReference>
<evidence type="ECO:0000256" key="10">
    <source>
        <dbReference type="ARBA" id="ARBA00023008"/>
    </source>
</evidence>
<feature type="chain" id="PRO_5014151024" description="Copper-containing nitrite reductase" evidence="14">
    <location>
        <begin position="21"/>
        <end position="357"/>
    </location>
</feature>
<comment type="similarity">
    <text evidence="3">Belongs to the multicopper oxidase family.</text>
</comment>
<evidence type="ECO:0000256" key="3">
    <source>
        <dbReference type="ARBA" id="ARBA00010609"/>
    </source>
</evidence>
<keyword evidence="7 12" id="KW-0479">Metal-binding</keyword>
<dbReference type="InterPro" id="IPR001287">
    <property type="entry name" value="NO2-reductase_Cu"/>
</dbReference>
<dbReference type="Pfam" id="PF07732">
    <property type="entry name" value="Cu-oxidase_3"/>
    <property type="match status" value="1"/>
</dbReference>
<keyword evidence="10 12" id="KW-0186">Copper</keyword>
<accession>A0A2H5Y9Y9</accession>
<sequence>MIPARWLTISLLLLVLTACAAPPAMPIAPSSPMPTPTEIHMHPTPTPGGPKALVVRDPADVPPPIRRTEPTTVEVTLTVREGVAELADGVTFPFWTFDGTVPGPLIRVMEGDTVVLHLVNPPENHVSHNIDLHAVTGPGGGATVTTVAPGETKTLTFKALKAGAYIYHCAYPPAPLHIGMGMYGIIVVEPKGGLPPVDREFYVVQGEWYTSLPFGQPGLASFDSAKAQAERPEYFTFNGHVKALTDLHPLKARTGERIRIFFGVGGPNVGSNFHIIGEIFDRVYTGSPDTFVANEETVYVPPGSAAIFEFVTEVPGRYVLVDHALWRMMRGLAGYLEVEGPGRPDLFQGVPSTGSGH</sequence>
<comment type="cofactor">
    <cofactor evidence="2 12">
        <name>Cu(2+)</name>
        <dbReference type="ChEBI" id="CHEBI:29036"/>
    </cofactor>
</comment>
<dbReference type="Pfam" id="PF07731">
    <property type="entry name" value="Cu-oxidase_2"/>
    <property type="match status" value="1"/>
</dbReference>
<feature type="domain" description="Plastocyanin-like" evidence="15">
    <location>
        <begin position="233"/>
        <end position="339"/>
    </location>
</feature>
<dbReference type="InterPro" id="IPR045087">
    <property type="entry name" value="Cu-oxidase_fam"/>
</dbReference>
<reference evidence="18" key="1">
    <citation type="submission" date="2017-09" db="EMBL/GenBank/DDBJ databases">
        <title>Metaegenomics of thermophilic ammonia-oxidizing enrichment culture.</title>
        <authorList>
            <person name="Kato S."/>
            <person name="Suzuki K."/>
        </authorList>
    </citation>
    <scope>NUCLEOTIDE SEQUENCE [LARGE SCALE GENOMIC DNA]</scope>
</reference>
<evidence type="ECO:0000256" key="14">
    <source>
        <dbReference type="SAM" id="SignalP"/>
    </source>
</evidence>
<comment type="catalytic activity">
    <reaction evidence="11">
        <text>nitric oxide + Fe(III)-[cytochrome c] + H2O = Fe(II)-[cytochrome c] + nitrite + 2 H(+)</text>
        <dbReference type="Rhea" id="RHEA:15233"/>
        <dbReference type="Rhea" id="RHEA-COMP:10350"/>
        <dbReference type="Rhea" id="RHEA-COMP:14399"/>
        <dbReference type="ChEBI" id="CHEBI:15377"/>
        <dbReference type="ChEBI" id="CHEBI:15378"/>
        <dbReference type="ChEBI" id="CHEBI:16301"/>
        <dbReference type="ChEBI" id="CHEBI:16480"/>
        <dbReference type="ChEBI" id="CHEBI:29033"/>
        <dbReference type="ChEBI" id="CHEBI:29034"/>
        <dbReference type="EC" id="1.7.2.1"/>
    </reaction>
</comment>
<dbReference type="InterPro" id="IPR008972">
    <property type="entry name" value="Cupredoxin"/>
</dbReference>
<dbReference type="PRINTS" id="PR00695">
    <property type="entry name" value="CUNO2RDTASE"/>
</dbReference>
<feature type="binding site" description="type 1 copper site" evidence="12">
    <location>
        <position position="182"/>
    </location>
    <ligand>
        <name>Cu cation</name>
        <dbReference type="ChEBI" id="CHEBI:23378"/>
        <label>1</label>
    </ligand>
</feature>
<evidence type="ECO:0000313" key="17">
    <source>
        <dbReference type="EMBL" id="GBD10207.1"/>
    </source>
</evidence>
<dbReference type="SUPFAM" id="SSF49503">
    <property type="entry name" value="Cupredoxins"/>
    <property type="match status" value="2"/>
</dbReference>
<feature type="region of interest" description="Disordered" evidence="13">
    <location>
        <begin position="29"/>
        <end position="51"/>
    </location>
</feature>
<dbReference type="CDD" id="cd11020">
    <property type="entry name" value="CuRO_1_CuNIR"/>
    <property type="match status" value="1"/>
</dbReference>
<dbReference type="PANTHER" id="PTHR11709:SF394">
    <property type="entry name" value="FI03373P-RELATED"/>
    <property type="match status" value="1"/>
</dbReference>
<comment type="subunit">
    <text evidence="4">Homotrimer.</text>
</comment>
<keyword evidence="14" id="KW-0732">Signal</keyword>
<gene>
    <name evidence="17" type="primary">aniA</name>
    <name evidence="17" type="ORF">HRbin22_02473</name>
</gene>
<dbReference type="PANTHER" id="PTHR11709">
    <property type="entry name" value="MULTI-COPPER OXIDASE"/>
    <property type="match status" value="1"/>
</dbReference>
<evidence type="ECO:0000256" key="12">
    <source>
        <dbReference type="PIRSR" id="PIRSR601287-1"/>
    </source>
</evidence>
<evidence type="ECO:0000313" key="18">
    <source>
        <dbReference type="Proteomes" id="UP000236642"/>
    </source>
</evidence>
<feature type="binding site" description="type 1 copper site" evidence="12">
    <location>
        <position position="168"/>
    </location>
    <ligand>
        <name>Cu cation</name>
        <dbReference type="ChEBI" id="CHEBI:23378"/>
        <label>1</label>
    </ligand>
</feature>
<dbReference type="EC" id="1.7.2.1" evidence="5"/>
<evidence type="ECO:0000256" key="5">
    <source>
        <dbReference type="ARBA" id="ARBA00011882"/>
    </source>
</evidence>
<dbReference type="GO" id="GO:0005507">
    <property type="term" value="F:copper ion binding"/>
    <property type="evidence" value="ECO:0007669"/>
    <property type="project" value="InterPro"/>
</dbReference>
<dbReference type="EMBL" id="BEHY01000126">
    <property type="protein sequence ID" value="GBD10207.1"/>
    <property type="molecule type" value="Genomic_DNA"/>
</dbReference>
<feature type="binding site" description="type 1 copper site" evidence="12">
    <location>
        <position position="177"/>
    </location>
    <ligand>
        <name>Cu cation</name>
        <dbReference type="ChEBI" id="CHEBI:23378"/>
        <label>1</label>
    </ligand>
</feature>
<protein>
    <recommendedName>
        <fullName evidence="6">Copper-containing nitrite reductase</fullName>
        <ecNumber evidence="5">1.7.2.1</ecNumber>
    </recommendedName>
</protein>
<evidence type="ECO:0000256" key="6">
    <source>
        <dbReference type="ARBA" id="ARBA00017290"/>
    </source>
</evidence>
<keyword evidence="9 17" id="KW-0560">Oxidoreductase</keyword>
<feature type="binding site" description="type 1 copper site" evidence="12">
    <location>
        <position position="133"/>
    </location>
    <ligand>
        <name>Cu cation</name>
        <dbReference type="ChEBI" id="CHEBI:23378"/>
        <label>1</label>
    </ligand>
</feature>
<evidence type="ECO:0000256" key="8">
    <source>
        <dbReference type="ARBA" id="ARBA00022737"/>
    </source>
</evidence>
<comment type="cofactor">
    <cofactor evidence="1 12">
        <name>Cu(+)</name>
        <dbReference type="ChEBI" id="CHEBI:49552"/>
    </cofactor>
</comment>
<evidence type="ECO:0000259" key="16">
    <source>
        <dbReference type="Pfam" id="PF07732"/>
    </source>
</evidence>
<organism evidence="17 18">
    <name type="scientific">Candidatus Thermoflexus japonica</name>
    <dbReference type="NCBI Taxonomy" id="2035417"/>
    <lineage>
        <taxon>Bacteria</taxon>
        <taxon>Bacillati</taxon>
        <taxon>Chloroflexota</taxon>
        <taxon>Thermoflexia</taxon>
        <taxon>Thermoflexales</taxon>
        <taxon>Thermoflexaceae</taxon>
        <taxon>Thermoflexus</taxon>
    </lineage>
</organism>
<dbReference type="GO" id="GO:0050421">
    <property type="term" value="F:nitrite reductase (NO-forming) activity"/>
    <property type="evidence" value="ECO:0007669"/>
    <property type="project" value="UniProtKB-EC"/>
</dbReference>
<evidence type="ECO:0000256" key="2">
    <source>
        <dbReference type="ARBA" id="ARBA00001973"/>
    </source>
</evidence>
<evidence type="ECO:0000259" key="15">
    <source>
        <dbReference type="Pfam" id="PF07731"/>
    </source>
</evidence>
<dbReference type="NCBIfam" id="TIGR02376">
    <property type="entry name" value="Cu_nitrite_red"/>
    <property type="match status" value="1"/>
</dbReference>
<feature type="domain" description="Plastocyanin-like" evidence="16">
    <location>
        <begin position="79"/>
        <end position="191"/>
    </location>
</feature>
<comment type="caution">
    <text evidence="17">The sequence shown here is derived from an EMBL/GenBank/DDBJ whole genome shotgun (WGS) entry which is preliminary data.</text>
</comment>
<evidence type="ECO:0000256" key="13">
    <source>
        <dbReference type="SAM" id="MobiDB-lite"/>
    </source>
</evidence>
<feature type="signal peptide" evidence="14">
    <location>
        <begin position="1"/>
        <end position="20"/>
    </location>
</feature>
<keyword evidence="8" id="KW-0677">Repeat</keyword>
<feature type="binding site" description="type 1 copper site" evidence="12">
    <location>
        <position position="128"/>
    </location>
    <ligand>
        <name>Cu cation</name>
        <dbReference type="ChEBI" id="CHEBI:23378"/>
        <label>1</label>
    </ligand>
</feature>
<evidence type="ECO:0000256" key="4">
    <source>
        <dbReference type="ARBA" id="ARBA00011233"/>
    </source>
</evidence>
<evidence type="ECO:0000256" key="1">
    <source>
        <dbReference type="ARBA" id="ARBA00001960"/>
    </source>
</evidence>
<dbReference type="InterPro" id="IPR011707">
    <property type="entry name" value="Cu-oxidase-like_N"/>
</dbReference>
<proteinExistence type="inferred from homology"/>
<dbReference type="Proteomes" id="UP000236642">
    <property type="component" value="Unassembled WGS sequence"/>
</dbReference>
<feature type="binding site" description="type 1 copper site" evidence="12">
    <location>
        <position position="323"/>
    </location>
    <ligand>
        <name>Cu cation</name>
        <dbReference type="ChEBI" id="CHEBI:23378"/>
        <label>1</label>
    </ligand>
</feature>
<evidence type="ECO:0000256" key="9">
    <source>
        <dbReference type="ARBA" id="ARBA00023002"/>
    </source>
</evidence>
<feature type="binding site" description="type 1 copper site" evidence="12">
    <location>
        <position position="169"/>
    </location>
    <ligand>
        <name>Cu cation</name>
        <dbReference type="ChEBI" id="CHEBI:23378"/>
        <label>1</label>
    </ligand>
</feature>
<evidence type="ECO:0000256" key="11">
    <source>
        <dbReference type="ARBA" id="ARBA00049340"/>
    </source>
</evidence>